<reference evidence="3 4" key="2">
    <citation type="submission" date="2019-01" db="EMBL/GenBank/DDBJ databases">
        <title>The decoding of complex shrimp genome reveals the adaptation for benthos swimmer, frequently molting mechanism and breeding impact on genome.</title>
        <authorList>
            <person name="Sun Y."/>
            <person name="Gao Y."/>
            <person name="Yu Y."/>
        </authorList>
    </citation>
    <scope>NUCLEOTIDE SEQUENCE [LARGE SCALE GENOMIC DNA]</scope>
    <source>
        <tissue evidence="3">Muscle</tissue>
    </source>
</reference>
<evidence type="ECO:0000313" key="4">
    <source>
        <dbReference type="Proteomes" id="UP000283509"/>
    </source>
</evidence>
<feature type="compositionally biased region" description="Polar residues" evidence="1">
    <location>
        <begin position="92"/>
        <end position="105"/>
    </location>
</feature>
<feature type="region of interest" description="Disordered" evidence="1">
    <location>
        <begin position="76"/>
        <end position="106"/>
    </location>
</feature>
<evidence type="ECO:0000313" key="3">
    <source>
        <dbReference type="EMBL" id="ROT82532.1"/>
    </source>
</evidence>
<dbReference type="AlphaFoldDB" id="A0A3R7PTZ4"/>
<accession>A0A3R7PTZ4</accession>
<evidence type="ECO:0000256" key="1">
    <source>
        <dbReference type="SAM" id="MobiDB-lite"/>
    </source>
</evidence>
<protein>
    <submittedName>
        <fullName evidence="3">Putative poly(U)-binding-splicing factor half pint-like</fullName>
    </submittedName>
</protein>
<keyword evidence="2" id="KW-0732">Signal</keyword>
<dbReference type="EMBL" id="QCYY01000810">
    <property type="protein sequence ID" value="ROT82532.1"/>
    <property type="molecule type" value="Genomic_DNA"/>
</dbReference>
<feature type="signal peptide" evidence="2">
    <location>
        <begin position="1"/>
        <end position="25"/>
    </location>
</feature>
<organism evidence="3 4">
    <name type="scientific">Penaeus vannamei</name>
    <name type="common">Whiteleg shrimp</name>
    <name type="synonym">Litopenaeus vannamei</name>
    <dbReference type="NCBI Taxonomy" id="6689"/>
    <lineage>
        <taxon>Eukaryota</taxon>
        <taxon>Metazoa</taxon>
        <taxon>Ecdysozoa</taxon>
        <taxon>Arthropoda</taxon>
        <taxon>Crustacea</taxon>
        <taxon>Multicrustacea</taxon>
        <taxon>Malacostraca</taxon>
        <taxon>Eumalacostraca</taxon>
        <taxon>Eucarida</taxon>
        <taxon>Decapoda</taxon>
        <taxon>Dendrobranchiata</taxon>
        <taxon>Penaeoidea</taxon>
        <taxon>Penaeidae</taxon>
        <taxon>Penaeus</taxon>
    </lineage>
</organism>
<name>A0A3R7PTZ4_PENVA</name>
<sequence length="117" mass="12505">MLKLCLVPDVFLILVLNLTEGTARARSPLREVDQSGSLVLGAGAKKDDIVHLLGQSLPRLSSDQKDAVARKKYAMEQSIPPGSHEADLGTPTAASEVSTKTSSSGVDVPCVRWEHQL</sequence>
<proteinExistence type="predicted"/>
<dbReference type="OrthoDB" id="20943at2759"/>
<keyword evidence="4" id="KW-1185">Reference proteome</keyword>
<gene>
    <name evidence="3" type="ORF">C7M84_024305</name>
</gene>
<comment type="caution">
    <text evidence="3">The sequence shown here is derived from an EMBL/GenBank/DDBJ whole genome shotgun (WGS) entry which is preliminary data.</text>
</comment>
<evidence type="ECO:0000256" key="2">
    <source>
        <dbReference type="SAM" id="SignalP"/>
    </source>
</evidence>
<reference evidence="3 4" key="1">
    <citation type="submission" date="2018-04" db="EMBL/GenBank/DDBJ databases">
        <authorList>
            <person name="Zhang X."/>
            <person name="Yuan J."/>
            <person name="Li F."/>
            <person name="Xiang J."/>
        </authorList>
    </citation>
    <scope>NUCLEOTIDE SEQUENCE [LARGE SCALE GENOMIC DNA]</scope>
    <source>
        <tissue evidence="3">Muscle</tissue>
    </source>
</reference>
<feature type="chain" id="PRO_5018701385" evidence="2">
    <location>
        <begin position="26"/>
        <end position="117"/>
    </location>
</feature>
<dbReference type="Proteomes" id="UP000283509">
    <property type="component" value="Unassembled WGS sequence"/>
</dbReference>